<evidence type="ECO:0000259" key="6">
    <source>
        <dbReference type="Pfam" id="PF02836"/>
    </source>
</evidence>
<dbReference type="Pfam" id="PF16355">
    <property type="entry name" value="DUF4982"/>
    <property type="match status" value="1"/>
</dbReference>
<dbReference type="Pfam" id="PF02837">
    <property type="entry name" value="Glyco_hydro_2_N"/>
    <property type="match status" value="1"/>
</dbReference>
<dbReference type="InterPro" id="IPR008964">
    <property type="entry name" value="Invasin/intimin_cell_adhesion"/>
</dbReference>
<evidence type="ECO:0000256" key="1">
    <source>
        <dbReference type="ARBA" id="ARBA00007401"/>
    </source>
</evidence>
<evidence type="ECO:0000259" key="7">
    <source>
        <dbReference type="Pfam" id="PF02837"/>
    </source>
</evidence>
<evidence type="ECO:0000313" key="11">
    <source>
        <dbReference type="Proteomes" id="UP001597375"/>
    </source>
</evidence>
<dbReference type="InterPro" id="IPR051913">
    <property type="entry name" value="GH2_Domain-Containing"/>
</dbReference>
<keyword evidence="3" id="KW-0326">Glycosidase</keyword>
<reference evidence="11" key="1">
    <citation type="journal article" date="2019" name="Int. J. Syst. Evol. Microbiol.">
        <title>The Global Catalogue of Microorganisms (GCM) 10K type strain sequencing project: providing services to taxonomists for standard genome sequencing and annotation.</title>
        <authorList>
            <consortium name="The Broad Institute Genomics Platform"/>
            <consortium name="The Broad Institute Genome Sequencing Center for Infectious Disease"/>
            <person name="Wu L."/>
            <person name="Ma J."/>
        </authorList>
    </citation>
    <scope>NUCLEOTIDE SEQUENCE [LARGE SCALE GENOMIC DNA]</scope>
    <source>
        <strain evidence="11">CGMCC 4.7106</strain>
    </source>
</reference>
<evidence type="ECO:0000256" key="3">
    <source>
        <dbReference type="ARBA" id="ARBA00023295"/>
    </source>
</evidence>
<evidence type="ECO:0000259" key="5">
    <source>
        <dbReference type="Pfam" id="PF00703"/>
    </source>
</evidence>
<dbReference type="PROSITE" id="PS00608">
    <property type="entry name" value="GLYCOSYL_HYDROL_F2_2"/>
    <property type="match status" value="1"/>
</dbReference>
<evidence type="ECO:0000259" key="9">
    <source>
        <dbReference type="Pfam" id="PF18565"/>
    </source>
</evidence>
<dbReference type="Gene3D" id="3.20.20.80">
    <property type="entry name" value="Glycosidases"/>
    <property type="match status" value="1"/>
</dbReference>
<accession>A0ABW5D3Q3</accession>
<feature type="domain" description="Glycosyl hydrolases family 2 sugar binding" evidence="7">
    <location>
        <begin position="25"/>
        <end position="150"/>
    </location>
</feature>
<dbReference type="SUPFAM" id="SSF49785">
    <property type="entry name" value="Galactose-binding domain-like"/>
    <property type="match status" value="1"/>
</dbReference>
<feature type="domain" description="DUF4982" evidence="8">
    <location>
        <begin position="626"/>
        <end position="703"/>
    </location>
</feature>
<name>A0ABW5D3Q3_9BACT</name>
<dbReference type="InterPro" id="IPR006101">
    <property type="entry name" value="Glyco_hydro_2"/>
</dbReference>
<dbReference type="InterPro" id="IPR006102">
    <property type="entry name" value="Ig-like_GH2"/>
</dbReference>
<dbReference type="Proteomes" id="UP001597375">
    <property type="component" value="Unassembled WGS sequence"/>
</dbReference>
<sequence length="823" mass="92805">MTPLRIFTLLLMLLPMAMQARDRQSFNAEWRFHKGEAETAEKADFDDSEWREVTLPHDWAIEGPFDVKYNARCGGLPFHGTGWYRKSFTVPASAKDQKVTVEFDGAMYNAHVWLNGHFLGSRPFGYMGFEFDMTPYLNFGEEENVISVRLTPEDLSSRWYPGAGIYRNTWIEIKDESHIDHWGTFVSTPSVSKESAEVNIETKIVHDGDETREATLKSTLLDPSGKSVGEATTPLNLLPGETRVVTQPIYVSSPQLWGMKSPVLYTAVSEIISGDTAVDRYETPFGIRTLEFIPGEGMRLNGEKVRLNGVCMHHDLGALGAAVNYRATERQMEIMMEMGVNSIRTSHNPPSPELLQICDRLGLLVQVEAFDCWQMAKVPNGYNKFFDEWHERDLRDMIRRDRNHPSVIMWSIGNEILEQGTKDGWKMARHLHRICKDEDPTRLTSAGFNYYPASVKNGLAAEVDIPGFNYKPLAYSTVSKEHPDWNILGSETSSCTSSRGVYHLPIEKYEKHESLQVTSYDLIGPPWAYPPDIEFRFLGENPNVLGEYIWTGFDYLGEPTPHGGKDNSTNGYWNEDWPSRSSYFGAVDLCGFPKDRFFLYQSHWTDVKDNPMVHLLPHWNWEDRAGQEIPVYVYTNAEEAELFLNGKSLGRKVKGKDKPKQIVAFNNWEEGNDWETPYRLRWDVPFEAGELKVIAYQDGKAIAEDSHKTAGAPAKLELTADRPEITADGKDLSFVTVRVLDKDGNFCPNATNQIDFKLEGPASIAAVDNGNAASLESFQAPTRKAFSGMALVVIRGEDGKSGEIKLTATSEGLEPLTIPLVSK</sequence>
<dbReference type="NCBIfam" id="NF041463">
    <property type="entry name" value="GalB"/>
    <property type="match status" value="1"/>
</dbReference>
<dbReference type="InterPro" id="IPR008979">
    <property type="entry name" value="Galactose-bd-like_sf"/>
</dbReference>
<evidence type="ECO:0000256" key="2">
    <source>
        <dbReference type="ARBA" id="ARBA00022801"/>
    </source>
</evidence>
<evidence type="ECO:0000313" key="10">
    <source>
        <dbReference type="EMBL" id="MFD2255643.1"/>
    </source>
</evidence>
<dbReference type="PANTHER" id="PTHR42732:SF1">
    <property type="entry name" value="BETA-MANNOSIDASE"/>
    <property type="match status" value="1"/>
</dbReference>
<dbReference type="PRINTS" id="PR00132">
    <property type="entry name" value="GLHYDRLASE2"/>
</dbReference>
<keyword evidence="11" id="KW-1185">Reference proteome</keyword>
<protein>
    <submittedName>
        <fullName evidence="10">Beta-galactosidase GalB</fullName>
    </submittedName>
</protein>
<dbReference type="Pfam" id="PF02836">
    <property type="entry name" value="Glyco_hydro_2_C"/>
    <property type="match status" value="1"/>
</dbReference>
<dbReference type="InterPro" id="IPR036156">
    <property type="entry name" value="Beta-gal/glucu_dom_sf"/>
</dbReference>
<dbReference type="InterPro" id="IPR023232">
    <property type="entry name" value="Glyco_hydro_2_AS"/>
</dbReference>
<proteinExistence type="inferred from homology"/>
<feature type="domain" description="Glycoside hydrolase family 2" evidence="9">
    <location>
        <begin position="716"/>
        <end position="818"/>
    </location>
</feature>
<dbReference type="RefSeq" id="WP_386818300.1">
    <property type="nucleotide sequence ID" value="NZ_JBHUIT010000002.1"/>
</dbReference>
<comment type="caution">
    <text evidence="10">The sequence shown here is derived from an EMBL/GenBank/DDBJ whole genome shotgun (WGS) entry which is preliminary data.</text>
</comment>
<dbReference type="SUPFAM" id="SSF51445">
    <property type="entry name" value="(Trans)glycosidases"/>
    <property type="match status" value="1"/>
</dbReference>
<dbReference type="SUPFAM" id="SSF49373">
    <property type="entry name" value="Invasin/intimin cell-adhesion fragments"/>
    <property type="match status" value="1"/>
</dbReference>
<dbReference type="EMBL" id="JBHUIT010000002">
    <property type="protein sequence ID" value="MFD2255643.1"/>
    <property type="molecule type" value="Genomic_DNA"/>
</dbReference>
<dbReference type="InterPro" id="IPR017853">
    <property type="entry name" value="GH"/>
</dbReference>
<gene>
    <name evidence="10" type="primary">galB</name>
    <name evidence="10" type="ORF">ACFSSA_03060</name>
</gene>
<feature type="domain" description="Glycoside hydrolase family 2 immunoglobulin-like beta-sandwich" evidence="5">
    <location>
        <begin position="185"/>
        <end position="288"/>
    </location>
</feature>
<feature type="chain" id="PRO_5045458509" evidence="4">
    <location>
        <begin position="21"/>
        <end position="823"/>
    </location>
</feature>
<organism evidence="10 11">
    <name type="scientific">Luteolibacter algae</name>
    <dbReference type="NCBI Taxonomy" id="454151"/>
    <lineage>
        <taxon>Bacteria</taxon>
        <taxon>Pseudomonadati</taxon>
        <taxon>Verrucomicrobiota</taxon>
        <taxon>Verrucomicrobiia</taxon>
        <taxon>Verrucomicrobiales</taxon>
        <taxon>Verrucomicrobiaceae</taxon>
        <taxon>Luteolibacter</taxon>
    </lineage>
</organism>
<dbReference type="InterPro" id="IPR013783">
    <property type="entry name" value="Ig-like_fold"/>
</dbReference>
<dbReference type="SUPFAM" id="SSF49303">
    <property type="entry name" value="beta-Galactosidase/glucuronidase domain"/>
    <property type="match status" value="1"/>
</dbReference>
<dbReference type="InterPro" id="IPR006104">
    <property type="entry name" value="Glyco_hydro_2_N"/>
</dbReference>
<keyword evidence="4" id="KW-0732">Signal</keyword>
<feature type="signal peptide" evidence="4">
    <location>
        <begin position="1"/>
        <end position="20"/>
    </location>
</feature>
<dbReference type="Gene3D" id="2.60.40.10">
    <property type="entry name" value="Immunoglobulins"/>
    <property type="match status" value="3"/>
</dbReference>
<dbReference type="PANTHER" id="PTHR42732">
    <property type="entry name" value="BETA-GALACTOSIDASE"/>
    <property type="match status" value="1"/>
</dbReference>
<evidence type="ECO:0000259" key="8">
    <source>
        <dbReference type="Pfam" id="PF16355"/>
    </source>
</evidence>
<dbReference type="Gene3D" id="2.60.120.260">
    <property type="entry name" value="Galactose-binding domain-like"/>
    <property type="match status" value="1"/>
</dbReference>
<dbReference type="InterPro" id="IPR048229">
    <property type="entry name" value="GalB-like"/>
</dbReference>
<evidence type="ECO:0000256" key="4">
    <source>
        <dbReference type="SAM" id="SignalP"/>
    </source>
</evidence>
<keyword evidence="2" id="KW-0378">Hydrolase</keyword>
<comment type="similarity">
    <text evidence="1">Belongs to the glycosyl hydrolase 2 family.</text>
</comment>
<dbReference type="InterPro" id="IPR006103">
    <property type="entry name" value="Glyco_hydro_2_cat"/>
</dbReference>
<feature type="domain" description="Glycoside hydrolase family 2 catalytic" evidence="6">
    <location>
        <begin position="297"/>
        <end position="444"/>
    </location>
</feature>
<dbReference type="Pfam" id="PF00703">
    <property type="entry name" value="Glyco_hydro_2"/>
    <property type="match status" value="1"/>
</dbReference>
<dbReference type="InterPro" id="IPR032311">
    <property type="entry name" value="DUF4982"/>
</dbReference>
<dbReference type="InterPro" id="IPR040605">
    <property type="entry name" value="Glyco_hydro2_dom5"/>
</dbReference>
<dbReference type="Pfam" id="PF18565">
    <property type="entry name" value="Glyco_hydro2_C5"/>
    <property type="match status" value="1"/>
</dbReference>